<evidence type="ECO:0000256" key="13">
    <source>
        <dbReference type="SAM" id="Phobius"/>
    </source>
</evidence>
<dbReference type="GO" id="GO:0015095">
    <property type="term" value="F:magnesium ion transmembrane transporter activity"/>
    <property type="evidence" value="ECO:0007669"/>
    <property type="project" value="TreeGrafter"/>
</dbReference>
<evidence type="ECO:0000256" key="4">
    <source>
        <dbReference type="ARBA" id="ARBA00022448"/>
    </source>
</evidence>
<keyword evidence="15" id="KW-1185">Reference proteome</keyword>
<feature type="transmembrane region" description="Helical" evidence="13">
    <location>
        <begin position="291"/>
        <end position="311"/>
    </location>
</feature>
<dbReference type="OrthoDB" id="9803416at2"/>
<evidence type="ECO:0000256" key="3">
    <source>
        <dbReference type="ARBA" id="ARBA00019439"/>
    </source>
</evidence>
<evidence type="ECO:0000313" key="15">
    <source>
        <dbReference type="Proteomes" id="UP000198790"/>
    </source>
</evidence>
<reference evidence="14 15" key="1">
    <citation type="submission" date="2016-10" db="EMBL/GenBank/DDBJ databases">
        <authorList>
            <person name="de Groot N.N."/>
        </authorList>
    </citation>
    <scope>NUCLEOTIDE SEQUENCE [LARGE SCALE GENOMIC DNA]</scope>
    <source>
        <strain evidence="14 15">DSM 23399</strain>
    </source>
</reference>
<evidence type="ECO:0000256" key="9">
    <source>
        <dbReference type="ARBA" id="ARBA00022989"/>
    </source>
</evidence>
<dbReference type="SUPFAM" id="SSF143865">
    <property type="entry name" value="CorA soluble domain-like"/>
    <property type="match status" value="1"/>
</dbReference>
<evidence type="ECO:0000256" key="1">
    <source>
        <dbReference type="ARBA" id="ARBA00004429"/>
    </source>
</evidence>
<name>A0A1I1C790_9BACT</name>
<dbReference type="GO" id="GO:0000287">
    <property type="term" value="F:magnesium ion binding"/>
    <property type="evidence" value="ECO:0007669"/>
    <property type="project" value="TreeGrafter"/>
</dbReference>
<dbReference type="EMBL" id="FOKK01000021">
    <property type="protein sequence ID" value="SFB56620.1"/>
    <property type="molecule type" value="Genomic_DNA"/>
</dbReference>
<dbReference type="Proteomes" id="UP000198790">
    <property type="component" value="Unassembled WGS sequence"/>
</dbReference>
<dbReference type="InterPro" id="IPR002523">
    <property type="entry name" value="MgTranspt_CorA/ZnTranspt_ZntB"/>
</dbReference>
<evidence type="ECO:0000256" key="11">
    <source>
        <dbReference type="ARBA" id="ARBA00023136"/>
    </source>
</evidence>
<keyword evidence="11 13" id="KW-0472">Membrane</keyword>
<keyword evidence="6" id="KW-0997">Cell inner membrane</keyword>
<dbReference type="PANTHER" id="PTHR46494:SF1">
    <property type="entry name" value="CORA FAMILY METAL ION TRANSPORTER (EUROFUNG)"/>
    <property type="match status" value="1"/>
</dbReference>
<dbReference type="SUPFAM" id="SSF144083">
    <property type="entry name" value="Magnesium transport protein CorA, transmembrane region"/>
    <property type="match status" value="1"/>
</dbReference>
<comment type="subcellular location">
    <subcellularLocation>
        <location evidence="1">Cell inner membrane</location>
        <topology evidence="1">Multi-pass membrane protein</topology>
    </subcellularLocation>
</comment>
<keyword evidence="5" id="KW-1003">Cell membrane</keyword>
<evidence type="ECO:0000256" key="6">
    <source>
        <dbReference type="ARBA" id="ARBA00022519"/>
    </source>
</evidence>
<accession>A0A1I1C790</accession>
<dbReference type="RefSeq" id="WP_092900758.1">
    <property type="nucleotide sequence ID" value="NZ_FOKK01000021.1"/>
</dbReference>
<proteinExistence type="inferred from homology"/>
<sequence>MIEILLKNKKSFKAQHVSELIVSELDFHVMQFLDHSNADLRWLEESYELDFTIMKHYEDIEISSHFLENEKQAAFHFSIPYFNHEKTMVEEPLFIIITYAGLFLFTSVNLDTYFNEMYPAKINSLKRITDLNGIFKFQFEFISDYFADITENLSRKVKNLANDILIQKDFSGNVMDIITRHNFNNLLIKESLLETTRVLRLYIKSDWEQKAELKESVRGELNDLTVISDYIQFNFDRLDDLKENVSNKIDLEQNHIFKMLTVVTVCISLPTFIAGVYGMNFEIMPELKLGFGYPLVLLVMICSAILPFIYFKRKKWL</sequence>
<dbReference type="Pfam" id="PF01544">
    <property type="entry name" value="CorA"/>
    <property type="match status" value="1"/>
</dbReference>
<evidence type="ECO:0000256" key="10">
    <source>
        <dbReference type="ARBA" id="ARBA00023065"/>
    </source>
</evidence>
<dbReference type="STRING" id="237018.SAMN04489723_12123"/>
<keyword evidence="8" id="KW-0460">Magnesium</keyword>
<evidence type="ECO:0000256" key="5">
    <source>
        <dbReference type="ARBA" id="ARBA00022475"/>
    </source>
</evidence>
<keyword evidence="4" id="KW-0813">Transport</keyword>
<comment type="catalytic activity">
    <reaction evidence="12">
        <text>Mg(2+)(in) = Mg(2+)(out)</text>
        <dbReference type="Rhea" id="RHEA:29827"/>
        <dbReference type="ChEBI" id="CHEBI:18420"/>
    </reaction>
</comment>
<dbReference type="InterPro" id="IPR045863">
    <property type="entry name" value="CorA_TM1_TM2"/>
</dbReference>
<dbReference type="PANTHER" id="PTHR46494">
    <property type="entry name" value="CORA FAMILY METAL ION TRANSPORTER (EUROFUNG)"/>
    <property type="match status" value="1"/>
</dbReference>
<organism evidence="14 15">
    <name type="scientific">Algoriphagus aquimarinus</name>
    <dbReference type="NCBI Taxonomy" id="237018"/>
    <lineage>
        <taxon>Bacteria</taxon>
        <taxon>Pseudomonadati</taxon>
        <taxon>Bacteroidota</taxon>
        <taxon>Cytophagia</taxon>
        <taxon>Cytophagales</taxon>
        <taxon>Cyclobacteriaceae</taxon>
        <taxon>Algoriphagus</taxon>
    </lineage>
</organism>
<dbReference type="GO" id="GO:0015087">
    <property type="term" value="F:cobalt ion transmembrane transporter activity"/>
    <property type="evidence" value="ECO:0007669"/>
    <property type="project" value="TreeGrafter"/>
</dbReference>
<protein>
    <recommendedName>
        <fullName evidence="3">Magnesium transport protein CorA</fullName>
    </recommendedName>
</protein>
<dbReference type="FunFam" id="1.20.58.340:FF:000001">
    <property type="entry name" value="Magnesium transport protein CorA"/>
    <property type="match status" value="1"/>
</dbReference>
<evidence type="ECO:0000256" key="12">
    <source>
        <dbReference type="ARBA" id="ARBA00034269"/>
    </source>
</evidence>
<dbReference type="GO" id="GO:0050897">
    <property type="term" value="F:cobalt ion binding"/>
    <property type="evidence" value="ECO:0007669"/>
    <property type="project" value="TreeGrafter"/>
</dbReference>
<evidence type="ECO:0000256" key="7">
    <source>
        <dbReference type="ARBA" id="ARBA00022692"/>
    </source>
</evidence>
<dbReference type="AlphaFoldDB" id="A0A1I1C790"/>
<keyword evidence="9 13" id="KW-1133">Transmembrane helix</keyword>
<feature type="transmembrane region" description="Helical" evidence="13">
    <location>
        <begin position="256"/>
        <end position="279"/>
    </location>
</feature>
<evidence type="ECO:0000256" key="2">
    <source>
        <dbReference type="ARBA" id="ARBA00009765"/>
    </source>
</evidence>
<comment type="similarity">
    <text evidence="2">Belongs to the CorA metal ion transporter (MIT) (TC 1.A.35) family.</text>
</comment>
<gene>
    <name evidence="14" type="ORF">SAMN04489723_12123</name>
</gene>
<keyword evidence="10" id="KW-0406">Ion transport</keyword>
<feature type="transmembrane region" description="Helical" evidence="13">
    <location>
        <begin position="93"/>
        <end position="114"/>
    </location>
</feature>
<keyword evidence="7 13" id="KW-0812">Transmembrane</keyword>
<evidence type="ECO:0000256" key="8">
    <source>
        <dbReference type="ARBA" id="ARBA00022842"/>
    </source>
</evidence>
<dbReference type="GO" id="GO:0005886">
    <property type="term" value="C:plasma membrane"/>
    <property type="evidence" value="ECO:0007669"/>
    <property type="project" value="UniProtKB-SubCell"/>
</dbReference>
<dbReference type="Gene3D" id="1.20.58.340">
    <property type="entry name" value="Magnesium transport protein CorA, transmembrane region"/>
    <property type="match status" value="1"/>
</dbReference>
<evidence type="ECO:0000313" key="14">
    <source>
        <dbReference type="EMBL" id="SFB56620.1"/>
    </source>
</evidence>
<dbReference type="InterPro" id="IPR045861">
    <property type="entry name" value="CorA_cytoplasmic_dom"/>
</dbReference>